<protein>
    <submittedName>
        <fullName evidence="1">Uncharacterized protein</fullName>
    </submittedName>
</protein>
<evidence type="ECO:0000313" key="1">
    <source>
        <dbReference type="EMBL" id="SDY55315.1"/>
    </source>
</evidence>
<dbReference type="AlphaFoldDB" id="A0A1H3KUJ2"/>
<keyword evidence="2" id="KW-1185">Reference proteome</keyword>
<dbReference type="STRING" id="321339.SAMN05444340_11094"/>
<reference evidence="1 2" key="1">
    <citation type="submission" date="2016-10" db="EMBL/GenBank/DDBJ databases">
        <authorList>
            <person name="de Groot N.N."/>
        </authorList>
    </citation>
    <scope>NUCLEOTIDE SEQUENCE [LARGE SCALE GENOMIC DNA]</scope>
    <source>
        <strain evidence="1 2">DSM 26880</strain>
    </source>
</reference>
<gene>
    <name evidence="1" type="ORF">SAMN05444340_11094</name>
</gene>
<dbReference type="Proteomes" id="UP000199286">
    <property type="component" value="Unassembled WGS sequence"/>
</dbReference>
<name>A0A1H3KUJ2_9RHOB</name>
<organism evidence="1 2">
    <name type="scientific">Citreimonas salinaria</name>
    <dbReference type="NCBI Taxonomy" id="321339"/>
    <lineage>
        <taxon>Bacteria</taxon>
        <taxon>Pseudomonadati</taxon>
        <taxon>Pseudomonadota</taxon>
        <taxon>Alphaproteobacteria</taxon>
        <taxon>Rhodobacterales</taxon>
        <taxon>Roseobacteraceae</taxon>
        <taxon>Citreimonas</taxon>
    </lineage>
</organism>
<sequence>MAALTAGRLTPRREGDVIAGAVAATVLLHVGALVMRNAAGYVTPGATATGLVGVGIAEAEADNAAGAAGDVTARIRTGVFRFDNSAATDAITSAEIGDVCFAVDDQTVAKTDGTATRSPAGIVTDVDAQGVWVRLDEALTLARTGA</sequence>
<proteinExistence type="predicted"/>
<dbReference type="RefSeq" id="WP_089883853.1">
    <property type="nucleotide sequence ID" value="NZ_FNPF01000010.1"/>
</dbReference>
<dbReference type="EMBL" id="FNPF01000010">
    <property type="protein sequence ID" value="SDY55315.1"/>
    <property type="molecule type" value="Genomic_DNA"/>
</dbReference>
<accession>A0A1H3KUJ2</accession>
<dbReference type="OrthoDB" id="2059848at2"/>
<evidence type="ECO:0000313" key="2">
    <source>
        <dbReference type="Proteomes" id="UP000199286"/>
    </source>
</evidence>